<name>A0ABV0KA88_9CYAN</name>
<reference evidence="2 3" key="1">
    <citation type="submission" date="2022-04" db="EMBL/GenBank/DDBJ databases">
        <title>Positive selection, recombination, and allopatry shape intraspecific diversity of widespread and dominant cyanobacteria.</title>
        <authorList>
            <person name="Wei J."/>
            <person name="Shu W."/>
            <person name="Hu C."/>
        </authorList>
    </citation>
    <scope>NUCLEOTIDE SEQUENCE [LARGE SCALE GENOMIC DNA]</scope>
    <source>
        <strain evidence="2 3">DQ-A4</strain>
    </source>
</reference>
<protein>
    <recommendedName>
        <fullName evidence="1">DUF6876 domain-containing protein</fullName>
    </recommendedName>
</protein>
<comment type="caution">
    <text evidence="2">The sequence shown here is derived from an EMBL/GenBank/DDBJ whole genome shotgun (WGS) entry which is preliminary data.</text>
</comment>
<keyword evidence="3" id="KW-1185">Reference proteome</keyword>
<organism evidence="2 3">
    <name type="scientific">Leptolyngbya subtilissima DQ-A4</name>
    <dbReference type="NCBI Taxonomy" id="2933933"/>
    <lineage>
        <taxon>Bacteria</taxon>
        <taxon>Bacillati</taxon>
        <taxon>Cyanobacteriota</taxon>
        <taxon>Cyanophyceae</taxon>
        <taxon>Leptolyngbyales</taxon>
        <taxon>Leptolyngbyaceae</taxon>
        <taxon>Leptolyngbya group</taxon>
        <taxon>Leptolyngbya</taxon>
    </lineage>
</organism>
<evidence type="ECO:0000313" key="2">
    <source>
        <dbReference type="EMBL" id="MEP0949690.1"/>
    </source>
</evidence>
<sequence length="154" mass="18269">MTADYTEGSLREEDLRQFRCTEQYWKTGMPWHPFVYTDGVRHVVHRGQALWMLTVIGSWQTDPKVKKNKRLQDMQFWTFEKDKHGSGAVMRCERDENDVVVEQTIGYTDFPLSQMRFYLAHMWCHWEARSKKNGDEDLGFLRPSTGVLLLPSEY</sequence>
<dbReference type="EMBL" id="JAMPKX010000014">
    <property type="protein sequence ID" value="MEP0949690.1"/>
    <property type="molecule type" value="Genomic_DNA"/>
</dbReference>
<dbReference type="Proteomes" id="UP001482513">
    <property type="component" value="Unassembled WGS sequence"/>
</dbReference>
<accession>A0ABV0KA88</accession>
<dbReference type="InterPro" id="IPR049241">
    <property type="entry name" value="DUF6876"/>
</dbReference>
<evidence type="ECO:0000313" key="3">
    <source>
        <dbReference type="Proteomes" id="UP001482513"/>
    </source>
</evidence>
<gene>
    <name evidence="2" type="ORF">NC992_22620</name>
</gene>
<feature type="domain" description="DUF6876" evidence="1">
    <location>
        <begin position="12"/>
        <end position="154"/>
    </location>
</feature>
<proteinExistence type="predicted"/>
<dbReference type="RefSeq" id="WP_190707803.1">
    <property type="nucleotide sequence ID" value="NZ_JAMPKX010000014.1"/>
</dbReference>
<evidence type="ECO:0000259" key="1">
    <source>
        <dbReference type="Pfam" id="PF21781"/>
    </source>
</evidence>
<dbReference type="Pfam" id="PF21781">
    <property type="entry name" value="DUF6876"/>
    <property type="match status" value="1"/>
</dbReference>